<organism evidence="8 9">
    <name type="scientific">Aspergillus leporis</name>
    <dbReference type="NCBI Taxonomy" id="41062"/>
    <lineage>
        <taxon>Eukaryota</taxon>
        <taxon>Fungi</taxon>
        <taxon>Dikarya</taxon>
        <taxon>Ascomycota</taxon>
        <taxon>Pezizomycotina</taxon>
        <taxon>Eurotiomycetes</taxon>
        <taxon>Eurotiomycetidae</taxon>
        <taxon>Eurotiales</taxon>
        <taxon>Aspergillaceae</taxon>
        <taxon>Aspergillus</taxon>
        <taxon>Aspergillus subgen. Circumdati</taxon>
    </lineage>
</organism>
<dbReference type="InterPro" id="IPR036864">
    <property type="entry name" value="Zn2-C6_fun-type_DNA-bd_sf"/>
</dbReference>
<proteinExistence type="predicted"/>
<keyword evidence="9" id="KW-1185">Reference proteome</keyword>
<reference evidence="8 9" key="1">
    <citation type="submission" date="2019-04" db="EMBL/GenBank/DDBJ databases">
        <title>Friends and foes A comparative genomics study of 23 Aspergillus species from section Flavi.</title>
        <authorList>
            <consortium name="DOE Joint Genome Institute"/>
            <person name="Kjaerbolling I."/>
            <person name="Vesth T."/>
            <person name="Frisvad J.C."/>
            <person name="Nybo J.L."/>
            <person name="Theobald S."/>
            <person name="Kildgaard S."/>
            <person name="Isbrandt T."/>
            <person name="Kuo A."/>
            <person name="Sato A."/>
            <person name="Lyhne E.K."/>
            <person name="Kogle M.E."/>
            <person name="Wiebenga A."/>
            <person name="Kun R.S."/>
            <person name="Lubbers R.J."/>
            <person name="Makela M.R."/>
            <person name="Barry K."/>
            <person name="Chovatia M."/>
            <person name="Clum A."/>
            <person name="Daum C."/>
            <person name="Haridas S."/>
            <person name="He G."/>
            <person name="LaButti K."/>
            <person name="Lipzen A."/>
            <person name="Mondo S."/>
            <person name="Riley R."/>
            <person name="Salamov A."/>
            <person name="Simmons B.A."/>
            <person name="Magnuson J.K."/>
            <person name="Henrissat B."/>
            <person name="Mortensen U.H."/>
            <person name="Larsen T.O."/>
            <person name="Devries R.P."/>
            <person name="Grigoriev I.V."/>
            <person name="Machida M."/>
            <person name="Baker S.E."/>
            <person name="Andersen M.R."/>
        </authorList>
    </citation>
    <scope>NUCLEOTIDE SEQUENCE [LARGE SCALE GENOMIC DNA]</scope>
    <source>
        <strain evidence="8 9">CBS 151.66</strain>
    </source>
</reference>
<evidence type="ECO:0000256" key="1">
    <source>
        <dbReference type="ARBA" id="ARBA00004123"/>
    </source>
</evidence>
<evidence type="ECO:0000259" key="7">
    <source>
        <dbReference type="PROSITE" id="PS50048"/>
    </source>
</evidence>
<dbReference type="AlphaFoldDB" id="A0A5N5WYE0"/>
<dbReference type="Pfam" id="PF00172">
    <property type="entry name" value="Zn_clus"/>
    <property type="match status" value="1"/>
</dbReference>
<dbReference type="SMART" id="SM00066">
    <property type="entry name" value="GAL4"/>
    <property type="match status" value="1"/>
</dbReference>
<dbReference type="GO" id="GO:0008270">
    <property type="term" value="F:zinc ion binding"/>
    <property type="evidence" value="ECO:0007669"/>
    <property type="project" value="InterPro"/>
</dbReference>
<keyword evidence="3" id="KW-0805">Transcription regulation</keyword>
<dbReference type="Proteomes" id="UP000326565">
    <property type="component" value="Unassembled WGS sequence"/>
</dbReference>
<dbReference type="GO" id="GO:0003677">
    <property type="term" value="F:DNA binding"/>
    <property type="evidence" value="ECO:0007669"/>
    <property type="project" value="UniProtKB-KW"/>
</dbReference>
<dbReference type="GO" id="GO:0000981">
    <property type="term" value="F:DNA-binding transcription factor activity, RNA polymerase II-specific"/>
    <property type="evidence" value="ECO:0007669"/>
    <property type="project" value="InterPro"/>
</dbReference>
<dbReference type="PROSITE" id="PS00463">
    <property type="entry name" value="ZN2_CY6_FUNGAL_1"/>
    <property type="match status" value="1"/>
</dbReference>
<dbReference type="PROSITE" id="PS50048">
    <property type="entry name" value="ZN2_CY6_FUNGAL_2"/>
    <property type="match status" value="1"/>
</dbReference>
<gene>
    <name evidence="8" type="ORF">BDV29DRAFT_138946</name>
</gene>
<keyword evidence="2" id="KW-0479">Metal-binding</keyword>
<evidence type="ECO:0000256" key="2">
    <source>
        <dbReference type="ARBA" id="ARBA00022723"/>
    </source>
</evidence>
<dbReference type="EMBL" id="ML732229">
    <property type="protein sequence ID" value="KAB8073339.1"/>
    <property type="molecule type" value="Genomic_DNA"/>
</dbReference>
<keyword evidence="6" id="KW-0539">Nucleus</keyword>
<sequence length="633" mass="70963">MTSRLSATITMASLGRADKIQSQTHVSSSQLKRTTCNLCRERKVRCDREKPQCHRCHKSGQTCVYPSENTNNDEIKSALNLLHSRLLQVETSLPEYGLQITMESMEPNSPLPPRYMSHNPQLGYNLLSQGDEIGYSNVIFPEFDPSSYHQPPTMVDAVNSSGTDETHSNLYMNMSSLKDKPPGSAFNPPFEQTTPLFGLEKQCQSYFDVVQKHMMLIDQQEFSHSIIPMEAHQCMALKYAAVLSGSSVCGESALAMESYLAARFHLEKAENLTDNSSFLNIETVQALLLVARFEFTHISRPKGLLTIARTMQLISLLGYDMLDQTSAERESDSSQIMLPKSHSSGCLQKIRRTFWIAFAMHCNATASFPYCIPVKYNRIRTAIPVPNSTMDSDPEQIVYLSEEITKCMAKGFSVFSLFMLSMKLVVDGDRHREMTKKYISDSTSDYNFCLVHEKIGRDITIMCNSLSTPEFLNGPDNELRVLTCIIVLGARIDWFKTAIIGSQKAAFLGPVTKEYRTSCVAVANAMCDLLREANVSDAQQIPAYKEMTFFIMRPLALAAEVQLDILQSPRDIGYNVFSSTREIRQNLELLCDIMTVCKPATGEYNDKIQACVSFLDKTKFESVFSSGLLGNGC</sequence>
<dbReference type="PANTHER" id="PTHR47338">
    <property type="entry name" value="ZN(II)2CYS6 TRANSCRIPTION FACTOR (EUROFUNG)-RELATED"/>
    <property type="match status" value="1"/>
</dbReference>
<evidence type="ECO:0000256" key="4">
    <source>
        <dbReference type="ARBA" id="ARBA00023125"/>
    </source>
</evidence>
<protein>
    <recommendedName>
        <fullName evidence="7">Zn(2)-C6 fungal-type domain-containing protein</fullName>
    </recommendedName>
</protein>
<dbReference type="Gene3D" id="4.10.240.10">
    <property type="entry name" value="Zn(2)-C6 fungal-type DNA-binding domain"/>
    <property type="match status" value="1"/>
</dbReference>
<keyword evidence="5" id="KW-0804">Transcription</keyword>
<evidence type="ECO:0000256" key="3">
    <source>
        <dbReference type="ARBA" id="ARBA00023015"/>
    </source>
</evidence>
<dbReference type="GO" id="GO:0009893">
    <property type="term" value="P:positive regulation of metabolic process"/>
    <property type="evidence" value="ECO:0007669"/>
    <property type="project" value="UniProtKB-ARBA"/>
</dbReference>
<name>A0A5N5WYE0_9EURO</name>
<dbReference type="GO" id="GO:0005634">
    <property type="term" value="C:nucleus"/>
    <property type="evidence" value="ECO:0007669"/>
    <property type="project" value="UniProtKB-SubCell"/>
</dbReference>
<keyword evidence="4" id="KW-0238">DNA-binding</keyword>
<feature type="domain" description="Zn(2)-C6 fungal-type" evidence="7">
    <location>
        <begin position="35"/>
        <end position="65"/>
    </location>
</feature>
<dbReference type="OrthoDB" id="4356994at2759"/>
<evidence type="ECO:0000313" key="8">
    <source>
        <dbReference type="EMBL" id="KAB8073339.1"/>
    </source>
</evidence>
<evidence type="ECO:0000256" key="5">
    <source>
        <dbReference type="ARBA" id="ARBA00023163"/>
    </source>
</evidence>
<dbReference type="PANTHER" id="PTHR47338:SF3">
    <property type="entry name" value="C6 FINGER DOMAIN TRANSCRIPTION FACTOR DBAA-RELATED"/>
    <property type="match status" value="1"/>
</dbReference>
<comment type="subcellular location">
    <subcellularLocation>
        <location evidence="1">Nucleus</location>
    </subcellularLocation>
</comment>
<dbReference type="InterPro" id="IPR001138">
    <property type="entry name" value="Zn2Cys6_DnaBD"/>
</dbReference>
<evidence type="ECO:0000256" key="6">
    <source>
        <dbReference type="ARBA" id="ARBA00023242"/>
    </source>
</evidence>
<dbReference type="CDD" id="cd00067">
    <property type="entry name" value="GAL4"/>
    <property type="match status" value="1"/>
</dbReference>
<accession>A0A5N5WYE0</accession>
<dbReference type="InterPro" id="IPR050815">
    <property type="entry name" value="TF_fung"/>
</dbReference>
<evidence type="ECO:0000313" key="9">
    <source>
        <dbReference type="Proteomes" id="UP000326565"/>
    </source>
</evidence>
<dbReference type="SUPFAM" id="SSF57701">
    <property type="entry name" value="Zn2/Cys6 DNA-binding domain"/>
    <property type="match status" value="1"/>
</dbReference>
<dbReference type="CDD" id="cd12148">
    <property type="entry name" value="fungal_TF_MHR"/>
    <property type="match status" value="1"/>
</dbReference>